<dbReference type="STRING" id="796925.A0A137PA10"/>
<evidence type="ECO:0000256" key="4">
    <source>
        <dbReference type="ARBA" id="ARBA00022989"/>
    </source>
</evidence>
<evidence type="ECO:0000256" key="2">
    <source>
        <dbReference type="ARBA" id="ARBA00006840"/>
    </source>
</evidence>
<protein>
    <submittedName>
        <fullName evidence="8">Tetraspannin-domain-containing protein</fullName>
    </submittedName>
</protein>
<evidence type="ECO:0000313" key="9">
    <source>
        <dbReference type="Proteomes" id="UP000070444"/>
    </source>
</evidence>
<dbReference type="AlphaFoldDB" id="A0A137PA10"/>
<feature type="transmembrane region" description="Helical" evidence="7">
    <location>
        <begin position="182"/>
        <end position="207"/>
    </location>
</feature>
<sequence length="232" mass="25545">MSQHTEYGSQGYSSLKVFLVIVNFLSSLSGLALIGVAIYGAVTDGVARYHWTLPLFTGFLGVMIFFVSFLGCFGAGTESKRVLASYLAGLMVLFVAQLVVLILGYVYSNNVDSTLDKFWQDAYDNHPRSIKKIEHKFECCGFRKILDRPVPNGITDTCSINKKFGYDEPCYDALLETYNDSAYIFATTGIIVAMVQLVALISSGILVKETPDSSDRTNGLLGEHSRLLNSRS</sequence>
<gene>
    <name evidence="8" type="ORF">CONCODRAFT_5370</name>
</gene>
<feature type="transmembrane region" description="Helical" evidence="7">
    <location>
        <begin position="51"/>
        <end position="74"/>
    </location>
</feature>
<dbReference type="SUPFAM" id="SSF48652">
    <property type="entry name" value="Tetraspanin"/>
    <property type="match status" value="1"/>
</dbReference>
<feature type="disulfide bond" evidence="6">
    <location>
        <begin position="140"/>
        <end position="158"/>
    </location>
</feature>
<dbReference type="PANTHER" id="PTHR19282">
    <property type="entry name" value="TETRASPANIN"/>
    <property type="match status" value="1"/>
</dbReference>
<proteinExistence type="inferred from homology"/>
<dbReference type="InterPro" id="IPR018499">
    <property type="entry name" value="Tetraspanin/Peripherin"/>
</dbReference>
<evidence type="ECO:0000256" key="7">
    <source>
        <dbReference type="SAM" id="Phobius"/>
    </source>
</evidence>
<dbReference type="PIRSF" id="PIRSF002419">
    <property type="entry name" value="Tetraspanin"/>
    <property type="match status" value="1"/>
</dbReference>
<evidence type="ECO:0000256" key="3">
    <source>
        <dbReference type="ARBA" id="ARBA00022692"/>
    </source>
</evidence>
<evidence type="ECO:0000256" key="5">
    <source>
        <dbReference type="ARBA" id="ARBA00023136"/>
    </source>
</evidence>
<evidence type="ECO:0000256" key="6">
    <source>
        <dbReference type="PIRSR" id="PIRSR002419-1"/>
    </source>
</evidence>
<reference evidence="8 9" key="1">
    <citation type="journal article" date="2015" name="Genome Biol. Evol.">
        <title>Phylogenomic analyses indicate that early fungi evolved digesting cell walls of algal ancestors of land plants.</title>
        <authorList>
            <person name="Chang Y."/>
            <person name="Wang S."/>
            <person name="Sekimoto S."/>
            <person name="Aerts A.L."/>
            <person name="Choi C."/>
            <person name="Clum A."/>
            <person name="LaButti K.M."/>
            <person name="Lindquist E.A."/>
            <person name="Yee Ngan C."/>
            <person name="Ohm R.A."/>
            <person name="Salamov A.A."/>
            <person name="Grigoriev I.V."/>
            <person name="Spatafora J.W."/>
            <person name="Berbee M.L."/>
        </authorList>
    </citation>
    <scope>NUCLEOTIDE SEQUENCE [LARGE SCALE GENOMIC DNA]</scope>
    <source>
        <strain evidence="8 9">NRRL 28638</strain>
    </source>
</reference>
<accession>A0A137PA10</accession>
<feature type="transmembrane region" description="Helical" evidence="7">
    <location>
        <begin position="17"/>
        <end position="39"/>
    </location>
</feature>
<evidence type="ECO:0000256" key="1">
    <source>
        <dbReference type="ARBA" id="ARBA00004141"/>
    </source>
</evidence>
<dbReference type="InterPro" id="IPR008952">
    <property type="entry name" value="Tetraspanin_EC2_sf"/>
</dbReference>
<feature type="transmembrane region" description="Helical" evidence="7">
    <location>
        <begin position="86"/>
        <end position="107"/>
    </location>
</feature>
<dbReference type="Pfam" id="PF00335">
    <property type="entry name" value="Tetraspanin"/>
    <property type="match status" value="1"/>
</dbReference>
<name>A0A137PA10_CONC2</name>
<dbReference type="InterPro" id="IPR000301">
    <property type="entry name" value="Tetraspanin_animals"/>
</dbReference>
<dbReference type="PANTHER" id="PTHR19282:SF417">
    <property type="entry name" value="TETRASPANIN TSPA-RELATED"/>
    <property type="match status" value="1"/>
</dbReference>
<dbReference type="OrthoDB" id="71600at2759"/>
<keyword evidence="6" id="KW-1015">Disulfide bond</keyword>
<keyword evidence="4 7" id="KW-1133">Transmembrane helix</keyword>
<keyword evidence="5 7" id="KW-0472">Membrane</keyword>
<comment type="similarity">
    <text evidence="2">Belongs to the tetraspanin (TM4SF) family.</text>
</comment>
<dbReference type="EMBL" id="KQ964465">
    <property type="protein sequence ID" value="KXN71846.1"/>
    <property type="molecule type" value="Genomic_DNA"/>
</dbReference>
<evidence type="ECO:0000313" key="8">
    <source>
        <dbReference type="EMBL" id="KXN71846.1"/>
    </source>
</evidence>
<keyword evidence="9" id="KW-1185">Reference proteome</keyword>
<dbReference type="Proteomes" id="UP000070444">
    <property type="component" value="Unassembled WGS sequence"/>
</dbReference>
<organism evidence="8 9">
    <name type="scientific">Conidiobolus coronatus (strain ATCC 28846 / CBS 209.66 / NRRL 28638)</name>
    <name type="common">Delacroixia coronata</name>
    <dbReference type="NCBI Taxonomy" id="796925"/>
    <lineage>
        <taxon>Eukaryota</taxon>
        <taxon>Fungi</taxon>
        <taxon>Fungi incertae sedis</taxon>
        <taxon>Zoopagomycota</taxon>
        <taxon>Entomophthoromycotina</taxon>
        <taxon>Entomophthoromycetes</taxon>
        <taxon>Entomophthorales</taxon>
        <taxon>Ancylistaceae</taxon>
        <taxon>Conidiobolus</taxon>
    </lineage>
</organism>
<keyword evidence="3 7" id="KW-0812">Transmembrane</keyword>
<dbReference type="GO" id="GO:0016020">
    <property type="term" value="C:membrane"/>
    <property type="evidence" value="ECO:0007669"/>
    <property type="project" value="UniProtKB-SubCell"/>
</dbReference>
<dbReference type="OMA" id="LMEGQFN"/>
<dbReference type="PRINTS" id="PR00259">
    <property type="entry name" value="TMFOUR"/>
</dbReference>
<comment type="subcellular location">
    <subcellularLocation>
        <location evidence="1">Membrane</location>
        <topology evidence="1">Multi-pass membrane protein</topology>
    </subcellularLocation>
</comment>